<evidence type="ECO:0000256" key="5">
    <source>
        <dbReference type="ARBA" id="ARBA00022691"/>
    </source>
</evidence>
<dbReference type="GO" id="GO:0006298">
    <property type="term" value="P:mismatch repair"/>
    <property type="evidence" value="ECO:0007669"/>
    <property type="project" value="TreeGrafter"/>
</dbReference>
<evidence type="ECO:0000313" key="9">
    <source>
        <dbReference type="Proteomes" id="UP000075573"/>
    </source>
</evidence>
<dbReference type="Gene3D" id="3.40.50.150">
    <property type="entry name" value="Vaccinia Virus protein VP39"/>
    <property type="match status" value="2"/>
</dbReference>
<dbReference type="SUPFAM" id="SSF53335">
    <property type="entry name" value="S-adenosyl-L-methionine-dependent methyltransferases"/>
    <property type="match status" value="1"/>
</dbReference>
<organism evidence="8 9">
    <name type="scientific">Gluconobacter potus</name>
    <dbReference type="NCBI Taxonomy" id="2724927"/>
    <lineage>
        <taxon>Bacteria</taxon>
        <taxon>Pseudomonadati</taxon>
        <taxon>Pseudomonadota</taxon>
        <taxon>Alphaproteobacteria</taxon>
        <taxon>Acetobacterales</taxon>
        <taxon>Acetobacteraceae</taxon>
        <taxon>Gluconobacter</taxon>
    </lineage>
</organism>
<dbReference type="Proteomes" id="UP000075573">
    <property type="component" value="Unassembled WGS sequence"/>
</dbReference>
<proteinExistence type="inferred from homology"/>
<comment type="similarity">
    <text evidence="1">Belongs to the N(4)/N(6)-methyltransferase family.</text>
</comment>
<comment type="caution">
    <text evidence="8">The sequence shown here is derived from an EMBL/GenBank/DDBJ whole genome shotgun (WGS) entry which is preliminary data.</text>
</comment>
<name>A0A149QSD4_9PROT</name>
<dbReference type="InterPro" id="IPR023095">
    <property type="entry name" value="Ade_MeTrfase_dom_2"/>
</dbReference>
<dbReference type="PANTHER" id="PTHR30481">
    <property type="entry name" value="DNA ADENINE METHYLASE"/>
    <property type="match status" value="1"/>
</dbReference>
<dbReference type="PROSITE" id="PS00092">
    <property type="entry name" value="N6_MTASE"/>
    <property type="match status" value="1"/>
</dbReference>
<dbReference type="EMBL" id="LHZB01000118">
    <property type="protein sequence ID" value="KXV00171.1"/>
    <property type="molecule type" value="Genomic_DNA"/>
</dbReference>
<sequence>MSSIRPIIKWPGGKSAELPFIRPVLGDVPGRYFEPFLGGGAVLLGLPADRKAYASDASVSLVGVYEGLKTQDHDFMSCVLSLGQTRYRLCELDALEEWRRDYAGVPALLDGLHDPELSALVLPAILKASAIKERWMARMGVEPVASIFETAIQAGFYNAVRQQMNDLPEGPQQSACFWFVREYAYGGMFKTTKAGRECVAYGGASYNRRQFTDRITQAMAPDMQARLSATTFQACDFEDLLTEYAAGAGDTVFLDPPYDRGFSTYDRNAFTADDHRRLADWMGRTKSRCVLVVASTEQSEAIYGNIPGSEVMRFGLRYRQGIKGRFNQQATHLMVVRPGEGMGPVAGMTACELPDSNKKTTTTKPASVSAAEPLMEEMRHVA</sequence>
<dbReference type="GO" id="GO:1904047">
    <property type="term" value="F:S-adenosyl-L-methionine binding"/>
    <property type="evidence" value="ECO:0007669"/>
    <property type="project" value="TreeGrafter"/>
</dbReference>
<dbReference type="PATRIC" id="fig|442.7.peg.3477"/>
<evidence type="ECO:0000256" key="3">
    <source>
        <dbReference type="ARBA" id="ARBA00022603"/>
    </source>
</evidence>
<keyword evidence="4" id="KW-0808">Transferase</keyword>
<gene>
    <name evidence="8" type="ORF">AD929_13370</name>
</gene>
<dbReference type="GO" id="GO:0032259">
    <property type="term" value="P:methylation"/>
    <property type="evidence" value="ECO:0007669"/>
    <property type="project" value="UniProtKB-KW"/>
</dbReference>
<dbReference type="AlphaFoldDB" id="A0A149QSD4"/>
<dbReference type="Gene3D" id="1.10.1020.10">
    <property type="entry name" value="Adenine-specific Methyltransferase, Domain 2"/>
    <property type="match status" value="2"/>
</dbReference>
<evidence type="ECO:0000256" key="4">
    <source>
        <dbReference type="ARBA" id="ARBA00022679"/>
    </source>
</evidence>
<feature type="region of interest" description="Disordered" evidence="7">
    <location>
        <begin position="354"/>
        <end position="373"/>
    </location>
</feature>
<dbReference type="GO" id="GO:0009007">
    <property type="term" value="F:site-specific DNA-methyltransferase (adenine-specific) activity"/>
    <property type="evidence" value="ECO:0007669"/>
    <property type="project" value="UniProtKB-EC"/>
</dbReference>
<dbReference type="GO" id="GO:0043565">
    <property type="term" value="F:sequence-specific DNA binding"/>
    <property type="evidence" value="ECO:0007669"/>
    <property type="project" value="TreeGrafter"/>
</dbReference>
<evidence type="ECO:0000256" key="7">
    <source>
        <dbReference type="SAM" id="MobiDB-lite"/>
    </source>
</evidence>
<dbReference type="InterPro" id="IPR029063">
    <property type="entry name" value="SAM-dependent_MTases_sf"/>
</dbReference>
<keyword evidence="3" id="KW-0489">Methyltransferase</keyword>
<dbReference type="Pfam" id="PF02086">
    <property type="entry name" value="MethyltransfD12"/>
    <property type="match status" value="2"/>
</dbReference>
<dbReference type="InterPro" id="IPR012327">
    <property type="entry name" value="MeTrfase_D12"/>
</dbReference>
<dbReference type="EC" id="2.1.1.72" evidence="2"/>
<dbReference type="InterPro" id="IPR002052">
    <property type="entry name" value="DNA_methylase_N6_adenine_CS"/>
</dbReference>
<dbReference type="RefSeq" id="WP_062497469.1">
    <property type="nucleotide sequence ID" value="NZ_LHZB01000118.1"/>
</dbReference>
<evidence type="ECO:0000256" key="2">
    <source>
        <dbReference type="ARBA" id="ARBA00011900"/>
    </source>
</evidence>
<reference evidence="8 9" key="1">
    <citation type="submission" date="2015-06" db="EMBL/GenBank/DDBJ databases">
        <title>Improved classification and identification of acetic acid bacteria using matrix-assisted laser desorption/ionization time-of-flight mass spectrometry; Gluconobacter nephelii and Gluconobacter uchimurae are later heterotypic synonyms of Gluconobacter japonicus and Gluconobacter oxydans, respectively.</title>
        <authorList>
            <person name="Li L."/>
            <person name="Cleenwerck I."/>
            <person name="De Vuyst L."/>
            <person name="Vandamme P."/>
        </authorList>
    </citation>
    <scope>NUCLEOTIDE SEQUENCE [LARGE SCALE GENOMIC DNA]</scope>
    <source>
        <strain evidence="8 9">LMG 1764</strain>
    </source>
</reference>
<protein>
    <recommendedName>
        <fullName evidence="2">site-specific DNA-methyltransferase (adenine-specific)</fullName>
        <ecNumber evidence="2">2.1.1.72</ecNumber>
    </recommendedName>
</protein>
<evidence type="ECO:0000313" key="8">
    <source>
        <dbReference type="EMBL" id="KXV00171.1"/>
    </source>
</evidence>
<dbReference type="GO" id="GO:0009307">
    <property type="term" value="P:DNA restriction-modification system"/>
    <property type="evidence" value="ECO:0007669"/>
    <property type="project" value="InterPro"/>
</dbReference>
<evidence type="ECO:0000256" key="6">
    <source>
        <dbReference type="ARBA" id="ARBA00047942"/>
    </source>
</evidence>
<evidence type="ECO:0000256" key="1">
    <source>
        <dbReference type="ARBA" id="ARBA00006594"/>
    </source>
</evidence>
<accession>A0A149QSD4</accession>
<comment type="catalytic activity">
    <reaction evidence="6">
        <text>a 2'-deoxyadenosine in DNA + S-adenosyl-L-methionine = an N(6)-methyl-2'-deoxyadenosine in DNA + S-adenosyl-L-homocysteine + H(+)</text>
        <dbReference type="Rhea" id="RHEA:15197"/>
        <dbReference type="Rhea" id="RHEA-COMP:12418"/>
        <dbReference type="Rhea" id="RHEA-COMP:12419"/>
        <dbReference type="ChEBI" id="CHEBI:15378"/>
        <dbReference type="ChEBI" id="CHEBI:57856"/>
        <dbReference type="ChEBI" id="CHEBI:59789"/>
        <dbReference type="ChEBI" id="CHEBI:90615"/>
        <dbReference type="ChEBI" id="CHEBI:90616"/>
        <dbReference type="EC" id="2.1.1.72"/>
    </reaction>
</comment>
<keyword evidence="5" id="KW-0949">S-adenosyl-L-methionine</keyword>